<dbReference type="OrthoDB" id="10265695at2759"/>
<dbReference type="InterPro" id="IPR050242">
    <property type="entry name" value="JAMM_MPN+_peptidase_M67A"/>
</dbReference>
<keyword evidence="1 4" id="KW-0963">Cytoplasm</keyword>
<evidence type="ECO:0000259" key="5">
    <source>
        <dbReference type="PROSITE" id="PS50249"/>
    </source>
</evidence>
<dbReference type="InterPro" id="IPR000555">
    <property type="entry name" value="JAMM/MPN+_dom"/>
</dbReference>
<dbReference type="PANTHER" id="PTHR10410">
    <property type="entry name" value="EUKARYOTIC TRANSLATION INITIATION FACTOR 3 -RELATED"/>
    <property type="match status" value="1"/>
</dbReference>
<name>A0A2T0FJ14_9ASCO</name>
<protein>
    <recommendedName>
        <fullName evidence="4">Eukaryotic translation initiation factor 3 subunit H</fullName>
        <shortName evidence="4">eIF3h</shortName>
    </recommendedName>
</protein>
<evidence type="ECO:0000313" key="7">
    <source>
        <dbReference type="Proteomes" id="UP000238350"/>
    </source>
</evidence>
<dbReference type="GO" id="GO:0005852">
    <property type="term" value="C:eukaryotic translation initiation factor 3 complex"/>
    <property type="evidence" value="ECO:0007669"/>
    <property type="project" value="UniProtKB-UniRule"/>
</dbReference>
<dbReference type="InterPro" id="IPR045810">
    <property type="entry name" value="eIF3h_C"/>
</dbReference>
<evidence type="ECO:0000256" key="1">
    <source>
        <dbReference type="ARBA" id="ARBA00022490"/>
    </source>
</evidence>
<reference evidence="6 7" key="1">
    <citation type="submission" date="2017-04" db="EMBL/GenBank/DDBJ databases">
        <title>Genome sequencing of [Candida] sorbophila.</title>
        <authorList>
            <person name="Ahn J.O."/>
        </authorList>
    </citation>
    <scope>NUCLEOTIDE SEQUENCE [LARGE SCALE GENOMIC DNA]</scope>
    <source>
        <strain evidence="6 7">DS02</strain>
    </source>
</reference>
<dbReference type="Proteomes" id="UP000238350">
    <property type="component" value="Unassembled WGS sequence"/>
</dbReference>
<feature type="domain" description="MPN" evidence="5">
    <location>
        <begin position="13"/>
        <end position="151"/>
    </location>
</feature>
<comment type="function">
    <text evidence="4">Component of the eukaryotic translation initiation factor 3 (eIF-3) complex, which is involved in protein synthesis of a specialized repertoire of mRNAs and, together with other initiation factors, stimulates binding of mRNA and methionyl-tRNAi to the 40S ribosome. The eIF-3 complex specifically targets and initiates translation of a subset of mRNAs involved in cell proliferation.</text>
</comment>
<dbReference type="GO" id="GO:0033290">
    <property type="term" value="C:eukaryotic 48S preinitiation complex"/>
    <property type="evidence" value="ECO:0007669"/>
    <property type="project" value="UniProtKB-UniRule"/>
</dbReference>
<dbReference type="GO" id="GO:0001732">
    <property type="term" value="P:formation of cytoplasmic translation initiation complex"/>
    <property type="evidence" value="ECO:0007669"/>
    <property type="project" value="UniProtKB-UniRule"/>
</dbReference>
<dbReference type="InterPro" id="IPR037518">
    <property type="entry name" value="MPN"/>
</dbReference>
<dbReference type="GO" id="GO:0003743">
    <property type="term" value="F:translation initiation factor activity"/>
    <property type="evidence" value="ECO:0007669"/>
    <property type="project" value="UniProtKB-UniRule"/>
</dbReference>
<dbReference type="Gene3D" id="3.40.140.10">
    <property type="entry name" value="Cytidine Deaminase, domain 2"/>
    <property type="match status" value="1"/>
</dbReference>
<comment type="subcellular location">
    <subcellularLocation>
        <location evidence="4">Cytoplasm</location>
    </subcellularLocation>
</comment>
<dbReference type="Pfam" id="PF19445">
    <property type="entry name" value="eIF3h_C"/>
    <property type="match status" value="1"/>
</dbReference>
<evidence type="ECO:0000313" key="6">
    <source>
        <dbReference type="EMBL" id="PRT54992.1"/>
    </source>
</evidence>
<dbReference type="Pfam" id="PF01398">
    <property type="entry name" value="JAB"/>
    <property type="match status" value="1"/>
</dbReference>
<keyword evidence="3 4" id="KW-0648">Protein biosynthesis</keyword>
<dbReference type="GO" id="GO:0016282">
    <property type="term" value="C:eukaryotic 43S preinitiation complex"/>
    <property type="evidence" value="ECO:0007669"/>
    <property type="project" value="UniProtKB-UniRule"/>
</dbReference>
<sequence>MPAYPEFGTADQVELDAAAIFQITRHLHDQFPRSAGGILLGMELEGTIEVTETFPLPPSASEGDGSNLRSKAILEYQSQMIEQLKQVGSDTQIQGWYVSSSLGAIYEQSFLDNMFFYQQQNRDAVMIVHDVAMSRETSTLVLKAFRLSQQYLSARRENKFTTESLETNNLDFHDLLEELPIRVHNSCLTNLLSTQNSQQVPTLKQLEVPNRTLVENNIEDILDSIDDFNYDQNNYNYYQRQLIREKQKVHAWQQRRRAENAALEAAGKPTQSVEEWKVLFKLPEEPSRLDNLLISAQLHEYCEQIEELAAVASTNLVAPKF</sequence>
<dbReference type="AlphaFoldDB" id="A0A2T0FJ14"/>
<organism evidence="6 7">
    <name type="scientific">Wickerhamiella sorbophila</name>
    <dbReference type="NCBI Taxonomy" id="45607"/>
    <lineage>
        <taxon>Eukaryota</taxon>
        <taxon>Fungi</taxon>
        <taxon>Dikarya</taxon>
        <taxon>Ascomycota</taxon>
        <taxon>Saccharomycotina</taxon>
        <taxon>Dipodascomycetes</taxon>
        <taxon>Dipodascales</taxon>
        <taxon>Trichomonascaceae</taxon>
        <taxon>Wickerhamiella</taxon>
    </lineage>
</organism>
<evidence type="ECO:0000256" key="3">
    <source>
        <dbReference type="ARBA" id="ARBA00022917"/>
    </source>
</evidence>
<evidence type="ECO:0000256" key="2">
    <source>
        <dbReference type="ARBA" id="ARBA00022540"/>
    </source>
</evidence>
<comment type="similarity">
    <text evidence="4">Belongs to the eIF-3 subunit H family.</text>
</comment>
<evidence type="ECO:0000256" key="4">
    <source>
        <dbReference type="HAMAP-Rule" id="MF_03007"/>
    </source>
</evidence>
<proteinExistence type="inferred from homology"/>
<comment type="subunit">
    <text evidence="4">Component of the eukaryotic translation initiation factor 3 (eIF-3) complex.</text>
</comment>
<accession>A0A2T0FJ14</accession>
<dbReference type="PROSITE" id="PS50249">
    <property type="entry name" value="MPN"/>
    <property type="match status" value="1"/>
</dbReference>
<comment type="caution">
    <text evidence="6">The sequence shown here is derived from an EMBL/GenBank/DDBJ whole genome shotgun (WGS) entry which is preliminary data.</text>
</comment>
<dbReference type="STRING" id="45607.A0A2T0FJ14"/>
<dbReference type="GO" id="GO:0008237">
    <property type="term" value="F:metallopeptidase activity"/>
    <property type="evidence" value="ECO:0007669"/>
    <property type="project" value="InterPro"/>
</dbReference>
<keyword evidence="2 4" id="KW-0396">Initiation factor</keyword>
<dbReference type="HAMAP" id="MF_03007">
    <property type="entry name" value="eIF3h"/>
    <property type="match status" value="1"/>
</dbReference>
<dbReference type="GeneID" id="36516360"/>
<dbReference type="SMART" id="SM00232">
    <property type="entry name" value="JAB_MPN"/>
    <property type="match status" value="1"/>
</dbReference>
<dbReference type="RefSeq" id="XP_024664937.1">
    <property type="nucleotide sequence ID" value="XM_024809169.1"/>
</dbReference>
<gene>
    <name evidence="6" type="ORF">B9G98_02612</name>
</gene>
<dbReference type="CDD" id="cd08065">
    <property type="entry name" value="MPN_eIF3h"/>
    <property type="match status" value="1"/>
</dbReference>
<dbReference type="InterPro" id="IPR027524">
    <property type="entry name" value="eIF3h"/>
</dbReference>
<dbReference type="EMBL" id="NDIQ01000021">
    <property type="protein sequence ID" value="PRT54992.1"/>
    <property type="molecule type" value="Genomic_DNA"/>
</dbReference>
<keyword evidence="7" id="KW-1185">Reference proteome</keyword>